<dbReference type="STRING" id="655353.SAMN04488056_1077"/>
<accession>A0A1I5HM87</accession>
<evidence type="ECO:0000313" key="6">
    <source>
        <dbReference type="EMBL" id="SFO49428.1"/>
    </source>
</evidence>
<dbReference type="InterPro" id="IPR036390">
    <property type="entry name" value="WH_DNA-bd_sf"/>
</dbReference>
<name>A0A1I5HM87_9HYPH</name>
<keyword evidence="4" id="KW-0804">Transcription</keyword>
<dbReference type="GO" id="GO:0003700">
    <property type="term" value="F:DNA-binding transcription factor activity"/>
    <property type="evidence" value="ECO:0007669"/>
    <property type="project" value="InterPro"/>
</dbReference>
<keyword evidence="2" id="KW-0805">Transcription regulation</keyword>
<dbReference type="Gene3D" id="1.10.10.10">
    <property type="entry name" value="Winged helix-like DNA-binding domain superfamily/Winged helix DNA-binding domain"/>
    <property type="match status" value="1"/>
</dbReference>
<dbReference type="PROSITE" id="PS50931">
    <property type="entry name" value="HTH_LYSR"/>
    <property type="match status" value="1"/>
</dbReference>
<dbReference type="InterPro" id="IPR050176">
    <property type="entry name" value="LTTR"/>
</dbReference>
<dbReference type="PANTHER" id="PTHR30579">
    <property type="entry name" value="TRANSCRIPTIONAL REGULATOR"/>
    <property type="match status" value="1"/>
</dbReference>
<feature type="domain" description="HTH lysR-type" evidence="5">
    <location>
        <begin position="3"/>
        <end position="60"/>
    </location>
</feature>
<dbReference type="PANTHER" id="PTHR30579:SF3">
    <property type="entry name" value="TRANSCRIPTIONAL REGULATORY PROTEIN"/>
    <property type="match status" value="1"/>
</dbReference>
<reference evidence="6 7" key="1">
    <citation type="submission" date="2016-10" db="EMBL/GenBank/DDBJ databases">
        <authorList>
            <person name="de Groot N.N."/>
        </authorList>
    </citation>
    <scope>NUCLEOTIDE SEQUENCE [LARGE SCALE GENOMIC DNA]</scope>
    <source>
        <strain evidence="6 7">CGMCC 1.9157</strain>
    </source>
</reference>
<organism evidence="6 7">
    <name type="scientific">Cohaesibacter marisflavi</name>
    <dbReference type="NCBI Taxonomy" id="655353"/>
    <lineage>
        <taxon>Bacteria</taxon>
        <taxon>Pseudomonadati</taxon>
        <taxon>Pseudomonadota</taxon>
        <taxon>Alphaproteobacteria</taxon>
        <taxon>Hyphomicrobiales</taxon>
        <taxon>Cohaesibacteraceae</taxon>
    </lineage>
</organism>
<dbReference type="InterPro" id="IPR000847">
    <property type="entry name" value="LysR_HTH_N"/>
</dbReference>
<keyword evidence="3 6" id="KW-0238">DNA-binding</keyword>
<evidence type="ECO:0000256" key="2">
    <source>
        <dbReference type="ARBA" id="ARBA00023015"/>
    </source>
</evidence>
<gene>
    <name evidence="6" type="ORF">SAMN04488056_1077</name>
</gene>
<dbReference type="PRINTS" id="PR00039">
    <property type="entry name" value="HTHLYSR"/>
</dbReference>
<dbReference type="AlphaFoldDB" id="A0A1I5HM87"/>
<dbReference type="RefSeq" id="WP_090073174.1">
    <property type="nucleotide sequence ID" value="NZ_FOVR01000007.1"/>
</dbReference>
<protein>
    <submittedName>
        <fullName evidence="6">DNA-binding transcriptional regulator, LysR family</fullName>
    </submittedName>
</protein>
<evidence type="ECO:0000259" key="5">
    <source>
        <dbReference type="PROSITE" id="PS50931"/>
    </source>
</evidence>
<dbReference type="Proteomes" id="UP000199236">
    <property type="component" value="Unassembled WGS sequence"/>
</dbReference>
<dbReference type="SUPFAM" id="SSF46785">
    <property type="entry name" value="Winged helix' DNA-binding domain"/>
    <property type="match status" value="1"/>
</dbReference>
<comment type="similarity">
    <text evidence="1">Belongs to the LysR transcriptional regulatory family.</text>
</comment>
<dbReference type="EMBL" id="FOVR01000007">
    <property type="protein sequence ID" value="SFO49428.1"/>
    <property type="molecule type" value="Genomic_DNA"/>
</dbReference>
<dbReference type="InterPro" id="IPR005119">
    <property type="entry name" value="LysR_subst-bd"/>
</dbReference>
<dbReference type="OrthoDB" id="9798121at2"/>
<keyword evidence="7" id="KW-1185">Reference proteome</keyword>
<dbReference type="InterPro" id="IPR036388">
    <property type="entry name" value="WH-like_DNA-bd_sf"/>
</dbReference>
<evidence type="ECO:0000256" key="3">
    <source>
        <dbReference type="ARBA" id="ARBA00023125"/>
    </source>
</evidence>
<dbReference type="Pfam" id="PF00126">
    <property type="entry name" value="HTH_1"/>
    <property type="match status" value="1"/>
</dbReference>
<dbReference type="GO" id="GO:0003677">
    <property type="term" value="F:DNA binding"/>
    <property type="evidence" value="ECO:0007669"/>
    <property type="project" value="UniProtKB-KW"/>
</dbReference>
<sequence>MDFDWNAIRSFLRVAKTGTLSAAAADLGLSQPTVGRHISRLEDNLGLRLFDHNQQGFELTQAGEQLLEAANNMALSAADLQRRASAANPARESVRLTIEVRPWSLRLASRHIERLTPSMPHTEDTPPVNFTFLSQDEYLSISRLEADLAIRNKVPKQGNLISVKLGYLTYRIFGSQDYCKTHPDAFDPASWQQQNWVGFGHTRPHSSSNKAIASILEGKSPRFIANQQEGLIDMIKKGNAMGILPAWIGHEEGFVQVSDTIYHPQEAWLVYHPDLKAHPVKRHVKDRLQALVSETLARFYNETDKANHVGC</sequence>
<evidence type="ECO:0000313" key="7">
    <source>
        <dbReference type="Proteomes" id="UP000199236"/>
    </source>
</evidence>
<dbReference type="Gene3D" id="3.40.190.290">
    <property type="match status" value="1"/>
</dbReference>
<dbReference type="Pfam" id="PF03466">
    <property type="entry name" value="LysR_substrate"/>
    <property type="match status" value="1"/>
</dbReference>
<proteinExistence type="inferred from homology"/>
<dbReference type="SUPFAM" id="SSF53850">
    <property type="entry name" value="Periplasmic binding protein-like II"/>
    <property type="match status" value="1"/>
</dbReference>
<evidence type="ECO:0000256" key="4">
    <source>
        <dbReference type="ARBA" id="ARBA00023163"/>
    </source>
</evidence>
<evidence type="ECO:0000256" key="1">
    <source>
        <dbReference type="ARBA" id="ARBA00009437"/>
    </source>
</evidence>